<gene>
    <name evidence="7" type="ORF">SAMN05444398_10240</name>
</gene>
<dbReference type="GO" id="GO:0016020">
    <property type="term" value="C:membrane"/>
    <property type="evidence" value="ECO:0007669"/>
    <property type="project" value="UniProtKB-SubCell"/>
</dbReference>
<keyword evidence="3" id="KW-0679">Respiratory chain</keyword>
<evidence type="ECO:0000256" key="4">
    <source>
        <dbReference type="ARBA" id="ARBA00022946"/>
    </source>
</evidence>
<proteinExistence type="predicted"/>
<reference evidence="7 8" key="1">
    <citation type="submission" date="2016-11" db="EMBL/GenBank/DDBJ databases">
        <authorList>
            <person name="Jaros S."/>
            <person name="Januszkiewicz K."/>
            <person name="Wedrychowicz H."/>
        </authorList>
    </citation>
    <scope>NUCLEOTIDE SEQUENCE [LARGE SCALE GENOMIC DNA]</scope>
    <source>
        <strain evidence="7 8">DSM 29589</strain>
    </source>
</reference>
<dbReference type="RefSeq" id="WP_308424292.1">
    <property type="nucleotide sequence ID" value="NZ_BMLR01000002.1"/>
</dbReference>
<dbReference type="InterPro" id="IPR006885">
    <property type="entry name" value="NADH_UbQ_FeS_4_mit-like"/>
</dbReference>
<dbReference type="EMBL" id="FRBR01000002">
    <property type="protein sequence ID" value="SHL33312.1"/>
    <property type="molecule type" value="Genomic_DNA"/>
</dbReference>
<evidence type="ECO:0000313" key="7">
    <source>
        <dbReference type="EMBL" id="SHL33312.1"/>
    </source>
</evidence>
<sequence length="215" mass="24078">MTARAPATVTPPVPQSEERYIMMKGHNRPPFRPKIPGTDLTSPDLPTALIYRPARSSHTSAPIRRQHWILEFEPARAPVIEPLMGWTATEDPYRPIRLTFPDLDSAIAFAERNDWQYIVRHEPDKRRSVPPRRFWWETVPTSKGADAPGAHRIETGHRPSSRHRLHRGIDAASVRDLSAELATAADPVCEASAESFPASDPPAWIGATVYGSGRR</sequence>
<organism evidence="7 8">
    <name type="scientific">Roseovarius pacificus</name>
    <dbReference type="NCBI Taxonomy" id="337701"/>
    <lineage>
        <taxon>Bacteria</taxon>
        <taxon>Pseudomonadati</taxon>
        <taxon>Pseudomonadota</taxon>
        <taxon>Alphaproteobacteria</taxon>
        <taxon>Rhodobacterales</taxon>
        <taxon>Roseobacteraceae</taxon>
        <taxon>Roseovarius</taxon>
    </lineage>
</organism>
<protein>
    <submittedName>
        <fullName evidence="7">ETC complex I subunit conserved region</fullName>
    </submittedName>
</protein>
<dbReference type="Proteomes" id="UP000183974">
    <property type="component" value="Unassembled WGS sequence"/>
</dbReference>
<keyword evidence="2" id="KW-0813">Transport</keyword>
<dbReference type="STRING" id="337701.SAMN05444398_10240"/>
<dbReference type="Pfam" id="PF04800">
    <property type="entry name" value="NDUS4"/>
    <property type="match status" value="1"/>
</dbReference>
<evidence type="ECO:0000256" key="1">
    <source>
        <dbReference type="ARBA" id="ARBA00004370"/>
    </source>
</evidence>
<evidence type="ECO:0000256" key="5">
    <source>
        <dbReference type="ARBA" id="ARBA00022982"/>
    </source>
</evidence>
<accession>A0A1M6ZS65</accession>
<evidence type="ECO:0000256" key="6">
    <source>
        <dbReference type="ARBA" id="ARBA00023136"/>
    </source>
</evidence>
<evidence type="ECO:0000256" key="2">
    <source>
        <dbReference type="ARBA" id="ARBA00022448"/>
    </source>
</evidence>
<keyword evidence="8" id="KW-1185">Reference proteome</keyword>
<name>A0A1M6ZS65_9RHOB</name>
<evidence type="ECO:0000256" key="3">
    <source>
        <dbReference type="ARBA" id="ARBA00022660"/>
    </source>
</evidence>
<dbReference type="AlphaFoldDB" id="A0A1M6ZS65"/>
<keyword evidence="5" id="KW-0249">Electron transport</keyword>
<keyword evidence="6" id="KW-0472">Membrane</keyword>
<dbReference type="GO" id="GO:0022900">
    <property type="term" value="P:electron transport chain"/>
    <property type="evidence" value="ECO:0007669"/>
    <property type="project" value="InterPro"/>
</dbReference>
<evidence type="ECO:0000313" key="8">
    <source>
        <dbReference type="Proteomes" id="UP000183974"/>
    </source>
</evidence>
<dbReference type="InterPro" id="IPR038532">
    <property type="entry name" value="NDUFS4-like_sf"/>
</dbReference>
<keyword evidence="4" id="KW-0809">Transit peptide</keyword>
<dbReference type="Gene3D" id="3.30.160.190">
    <property type="entry name" value="atu1810 like domain"/>
    <property type="match status" value="1"/>
</dbReference>
<comment type="subcellular location">
    <subcellularLocation>
        <location evidence="1">Membrane</location>
    </subcellularLocation>
</comment>